<name>A0ABX4S3N9_9GAMM</name>
<dbReference type="RefSeq" id="WP_048261829.1">
    <property type="nucleotide sequence ID" value="NZ_AODU01000014.1"/>
</dbReference>
<dbReference type="InterPro" id="IPR003423">
    <property type="entry name" value="OMP_efflux"/>
</dbReference>
<dbReference type="Gene3D" id="1.20.1600.10">
    <property type="entry name" value="Outer membrane efflux proteins (OEP)"/>
    <property type="match status" value="1"/>
</dbReference>
<keyword evidence="3" id="KW-1134">Transmembrane beta strand</keyword>
<evidence type="ECO:0000256" key="1">
    <source>
        <dbReference type="ARBA" id="ARBA00004459"/>
    </source>
</evidence>
<feature type="chain" id="PRO_5045002232" evidence="3">
    <location>
        <begin position="23"/>
        <end position="470"/>
    </location>
</feature>
<accession>A0ABX4S3N9</accession>
<reference evidence="5 6" key="1">
    <citation type="submission" date="2016-04" db="EMBL/GenBank/DDBJ databases">
        <title>New species of Pectobacterium.</title>
        <authorList>
            <person name="Waleron M."/>
            <person name="Misztak A.E."/>
            <person name="Waleron K."/>
        </authorList>
    </citation>
    <scope>NUCLEOTIDE SEQUENCE [LARGE SCALE GENOMIC DNA]</scope>
    <source>
        <strain evidence="5 6">IFB5232</strain>
    </source>
</reference>
<dbReference type="Pfam" id="PF02321">
    <property type="entry name" value="OEP"/>
    <property type="match status" value="2"/>
</dbReference>
<evidence type="ECO:0000313" key="5">
    <source>
        <dbReference type="EMBL" id="PKX85133.1"/>
    </source>
</evidence>
<proteinExistence type="inferred from homology"/>
<dbReference type="SUPFAM" id="SSF56954">
    <property type="entry name" value="Outer membrane efflux proteins (OEP)"/>
    <property type="match status" value="1"/>
</dbReference>
<gene>
    <name evidence="5" type="ORF">A0G03_17745</name>
</gene>
<evidence type="ECO:0000256" key="3">
    <source>
        <dbReference type="RuleBase" id="RU362097"/>
    </source>
</evidence>
<comment type="subcellular location">
    <subcellularLocation>
        <location evidence="1 3">Cell outer membrane</location>
        <topology evidence="1 3">Lipid-anchor</topology>
    </subcellularLocation>
</comment>
<dbReference type="PROSITE" id="PS51257">
    <property type="entry name" value="PROKAR_LIPOPROTEIN"/>
    <property type="match status" value="1"/>
</dbReference>
<keyword evidence="4" id="KW-0175">Coiled coil</keyword>
<comment type="similarity">
    <text evidence="2 3">Belongs to the outer membrane factor (OMF) (TC 1.B.17) family.</text>
</comment>
<keyword evidence="3" id="KW-0812">Transmembrane</keyword>
<dbReference type="PANTHER" id="PTHR30203:SF32">
    <property type="entry name" value="CATION EFFLUX SYSTEM PROTEIN CUSC"/>
    <property type="match status" value="1"/>
</dbReference>
<keyword evidence="3" id="KW-0732">Signal</keyword>
<evidence type="ECO:0000256" key="2">
    <source>
        <dbReference type="ARBA" id="ARBA00007613"/>
    </source>
</evidence>
<evidence type="ECO:0000313" key="6">
    <source>
        <dbReference type="Proteomes" id="UP000234468"/>
    </source>
</evidence>
<sequence length="470" mass="51961">MITPHKLSLIAATLLFAGCSMAPSYTTPPSPITEQWKSDRATQHSSATTDWKIFIQDERLRHLVDIALANNRDLRQTLLNVDVARAQYRIQRADRLPGIEAQGSGSRQRVPGDISPTGQAAIQNEWRSGIGLAAFELDLFGRIKSLSDAAMEEYLATETNARGARITLIAEVVQAYLTRNGAVQRYELTNSTLQSRQDSLRLISERRVVGVVSALDYQEALGLVEQARAEREQVTRQLRQSENALRLLVGTNDIDRYLPQKSVAEDAILQNIAPGTPSQLLASRPDIEAAEHRLKSRNASIGAARAAFFPRISLTAMYGSASTELSDLFSGGQQAWSFSPQITLPLFSGGSNMANLDVANLRKDIAVADYEKTIQTAFREVSDALDATDTLRREALAQESLTKTNLESLRLAEARYASGVDGHLRYLDAQRRALSSQIQLIDIRTQHQMALSTLYRVLGGGWNEENRQAR</sequence>
<keyword evidence="6" id="KW-1185">Reference proteome</keyword>
<dbReference type="Gene3D" id="2.20.200.10">
    <property type="entry name" value="Outer membrane efflux proteins (OEP)"/>
    <property type="match status" value="1"/>
</dbReference>
<keyword evidence="3" id="KW-0472">Membrane</keyword>
<dbReference type="PANTHER" id="PTHR30203">
    <property type="entry name" value="OUTER MEMBRANE CATION EFFLUX PROTEIN"/>
    <property type="match status" value="1"/>
</dbReference>
<feature type="signal peptide" evidence="3">
    <location>
        <begin position="1"/>
        <end position="22"/>
    </location>
</feature>
<dbReference type="NCBIfam" id="TIGR01845">
    <property type="entry name" value="outer_NodT"/>
    <property type="match status" value="1"/>
</dbReference>
<keyword evidence="3" id="KW-0564">Palmitate</keyword>
<keyword evidence="3" id="KW-0449">Lipoprotein</keyword>
<evidence type="ECO:0000256" key="4">
    <source>
        <dbReference type="SAM" id="Coils"/>
    </source>
</evidence>
<protein>
    <submittedName>
        <fullName evidence="5">Multidrug transporter</fullName>
    </submittedName>
</protein>
<dbReference type="Proteomes" id="UP000234468">
    <property type="component" value="Unassembled WGS sequence"/>
</dbReference>
<feature type="coiled-coil region" evidence="4">
    <location>
        <begin position="217"/>
        <end position="244"/>
    </location>
</feature>
<organism evidence="5 6">
    <name type="scientific">Pectobacterium peruviense</name>
    <dbReference type="NCBI Taxonomy" id="2066479"/>
    <lineage>
        <taxon>Bacteria</taxon>
        <taxon>Pseudomonadati</taxon>
        <taxon>Pseudomonadota</taxon>
        <taxon>Gammaproteobacteria</taxon>
        <taxon>Enterobacterales</taxon>
        <taxon>Pectobacteriaceae</taxon>
        <taxon>Pectobacterium</taxon>
    </lineage>
</organism>
<dbReference type="InterPro" id="IPR010131">
    <property type="entry name" value="MdtP/NodT-like"/>
</dbReference>
<comment type="caution">
    <text evidence="5">The sequence shown here is derived from an EMBL/GenBank/DDBJ whole genome shotgun (WGS) entry which is preliminary data.</text>
</comment>
<dbReference type="EMBL" id="LXFV01000022">
    <property type="protein sequence ID" value="PKX85133.1"/>
    <property type="molecule type" value="Genomic_DNA"/>
</dbReference>